<dbReference type="InterPro" id="IPR000719">
    <property type="entry name" value="Prot_kinase_dom"/>
</dbReference>
<accession>A0ABV9TP94</accession>
<evidence type="ECO:0000256" key="8">
    <source>
        <dbReference type="SAM" id="MobiDB-lite"/>
    </source>
</evidence>
<feature type="binding site" evidence="7">
    <location>
        <position position="39"/>
    </location>
    <ligand>
        <name>ATP</name>
        <dbReference type="ChEBI" id="CHEBI:30616"/>
    </ligand>
</feature>
<dbReference type="PANTHER" id="PTHR43289:SF6">
    <property type="entry name" value="SERINE_THREONINE-PROTEIN KINASE NEKL-3"/>
    <property type="match status" value="1"/>
</dbReference>
<name>A0ABV9TP94_9ACTN</name>
<dbReference type="SUPFAM" id="SSF56112">
    <property type="entry name" value="Protein kinase-like (PK-like)"/>
    <property type="match status" value="1"/>
</dbReference>
<proteinExistence type="predicted"/>
<dbReference type="EC" id="2.7.11.1" evidence="1"/>
<feature type="transmembrane region" description="Helical" evidence="9">
    <location>
        <begin position="349"/>
        <end position="375"/>
    </location>
</feature>
<evidence type="ECO:0000256" key="9">
    <source>
        <dbReference type="SAM" id="Phobius"/>
    </source>
</evidence>
<dbReference type="RefSeq" id="WP_378251633.1">
    <property type="nucleotide sequence ID" value="NZ_JBHSIT010000001.1"/>
</dbReference>
<sequence length="570" mass="60174">MHPKVIAGRYELLEVLGRGGMGAVWRARDRTLDREVAVKEVDLPPGLTAEQTARVHERTLREARSAARLDHPGIVTVHDVVEEDGRPWIVMSLVRAPALDAHINRRGRPLPPARVAAIGLDLLDALRHAHAAGVVHRDVKPGNVLLGAERAVLTDFGIASIAGDETLTQTGVVVGSPAYLAPEQARHQKATPASDLWSLGATLYAAVEGRPPYQREDVWGVMAALLSDDPDPVRLAGPLTPVLNGLLQRDPDRRMNADEAERALRQVVQAPAAVSSPPLGVPLGSPVVEPPKDPSVGDLPFPPPPPPAFTTPPPPAATPPPGATSPPPGATSPPPGATTQPPIRQVKQIPWPVVVPAAVFGVLLLVAVIVMAVFLNGNSRNGASGSHPPTPSSNTGVSSPSQQQPSQQQPSSQQPSSQAVPNGYTLYDGSSFSAAYPKGWTVDGSGTDVTFKDPAPGVTKGISVFKASGLFVSTSFTLDQVSRDLSQSDSFHAYKEVGRRDSAPVGGHDAGEIQFTFIRTVSGKDVPGRAIVRVFPVNGGAEAVLLAAAQKDWNGSQDTYEEFCRSFRLK</sequence>
<evidence type="ECO:0000256" key="7">
    <source>
        <dbReference type="PROSITE-ProRule" id="PRU10141"/>
    </source>
</evidence>
<keyword evidence="4 7" id="KW-0547">Nucleotide-binding</keyword>
<evidence type="ECO:0000256" key="2">
    <source>
        <dbReference type="ARBA" id="ARBA00022527"/>
    </source>
</evidence>
<dbReference type="Gene3D" id="1.10.510.10">
    <property type="entry name" value="Transferase(Phosphotransferase) domain 1"/>
    <property type="match status" value="1"/>
</dbReference>
<dbReference type="CDD" id="cd14014">
    <property type="entry name" value="STKc_PknB_like"/>
    <property type="match status" value="1"/>
</dbReference>
<keyword evidence="3 11" id="KW-0808">Transferase</keyword>
<dbReference type="Gene3D" id="3.30.200.20">
    <property type="entry name" value="Phosphorylase Kinase, domain 1"/>
    <property type="match status" value="1"/>
</dbReference>
<keyword evidence="5 11" id="KW-0418">Kinase</keyword>
<feature type="domain" description="Protein kinase" evidence="10">
    <location>
        <begin position="10"/>
        <end position="268"/>
    </location>
</feature>
<keyword evidence="9" id="KW-0472">Membrane</keyword>
<dbReference type="PROSITE" id="PS00107">
    <property type="entry name" value="PROTEIN_KINASE_ATP"/>
    <property type="match status" value="1"/>
</dbReference>
<keyword evidence="12" id="KW-1185">Reference proteome</keyword>
<comment type="caution">
    <text evidence="11">The sequence shown here is derived from an EMBL/GenBank/DDBJ whole genome shotgun (WGS) entry which is preliminary data.</text>
</comment>
<keyword evidence="2" id="KW-0723">Serine/threonine-protein kinase</keyword>
<keyword evidence="9" id="KW-1133">Transmembrane helix</keyword>
<feature type="compositionally biased region" description="Low complexity" evidence="8">
    <location>
        <begin position="274"/>
        <end position="287"/>
    </location>
</feature>
<feature type="compositionally biased region" description="Low complexity" evidence="8">
    <location>
        <begin position="398"/>
        <end position="418"/>
    </location>
</feature>
<evidence type="ECO:0000313" key="11">
    <source>
        <dbReference type="EMBL" id="MFC4905898.1"/>
    </source>
</evidence>
<keyword evidence="6 7" id="KW-0067">ATP-binding</keyword>
<feature type="compositionally biased region" description="Pro residues" evidence="8">
    <location>
        <begin position="300"/>
        <end position="336"/>
    </location>
</feature>
<evidence type="ECO:0000256" key="3">
    <source>
        <dbReference type="ARBA" id="ARBA00022679"/>
    </source>
</evidence>
<keyword evidence="9" id="KW-0812">Transmembrane</keyword>
<gene>
    <name evidence="11" type="ORF">ACFPCY_01075</name>
</gene>
<dbReference type="PROSITE" id="PS50011">
    <property type="entry name" value="PROTEIN_KINASE_DOM"/>
    <property type="match status" value="1"/>
</dbReference>
<reference evidence="12" key="1">
    <citation type="journal article" date="2019" name="Int. J. Syst. Evol. Microbiol.">
        <title>The Global Catalogue of Microorganisms (GCM) 10K type strain sequencing project: providing services to taxonomists for standard genome sequencing and annotation.</title>
        <authorList>
            <consortium name="The Broad Institute Genomics Platform"/>
            <consortium name="The Broad Institute Genome Sequencing Center for Infectious Disease"/>
            <person name="Wu L."/>
            <person name="Ma J."/>
        </authorList>
    </citation>
    <scope>NUCLEOTIDE SEQUENCE [LARGE SCALE GENOMIC DNA]</scope>
    <source>
        <strain evidence="12">KLKA75</strain>
    </source>
</reference>
<dbReference type="InterPro" id="IPR011009">
    <property type="entry name" value="Kinase-like_dom_sf"/>
</dbReference>
<dbReference type="Proteomes" id="UP001595872">
    <property type="component" value="Unassembled WGS sequence"/>
</dbReference>
<dbReference type="SMART" id="SM00220">
    <property type="entry name" value="S_TKc"/>
    <property type="match status" value="1"/>
</dbReference>
<feature type="region of interest" description="Disordered" evidence="8">
    <location>
        <begin position="274"/>
        <end position="342"/>
    </location>
</feature>
<feature type="region of interest" description="Disordered" evidence="8">
    <location>
        <begin position="382"/>
        <end position="423"/>
    </location>
</feature>
<dbReference type="PROSITE" id="PS00108">
    <property type="entry name" value="PROTEIN_KINASE_ST"/>
    <property type="match status" value="1"/>
</dbReference>
<evidence type="ECO:0000256" key="5">
    <source>
        <dbReference type="ARBA" id="ARBA00022777"/>
    </source>
</evidence>
<evidence type="ECO:0000313" key="12">
    <source>
        <dbReference type="Proteomes" id="UP001595872"/>
    </source>
</evidence>
<dbReference type="InterPro" id="IPR008271">
    <property type="entry name" value="Ser/Thr_kinase_AS"/>
</dbReference>
<evidence type="ECO:0000259" key="10">
    <source>
        <dbReference type="PROSITE" id="PS50011"/>
    </source>
</evidence>
<evidence type="ECO:0000256" key="1">
    <source>
        <dbReference type="ARBA" id="ARBA00012513"/>
    </source>
</evidence>
<protein>
    <recommendedName>
        <fullName evidence="1">non-specific serine/threonine protein kinase</fullName>
        <ecNumber evidence="1">2.7.11.1</ecNumber>
    </recommendedName>
</protein>
<evidence type="ECO:0000256" key="6">
    <source>
        <dbReference type="ARBA" id="ARBA00022840"/>
    </source>
</evidence>
<dbReference type="Pfam" id="PF00069">
    <property type="entry name" value="Pkinase"/>
    <property type="match status" value="1"/>
</dbReference>
<dbReference type="PANTHER" id="PTHR43289">
    <property type="entry name" value="MITOGEN-ACTIVATED PROTEIN KINASE KINASE KINASE 20-RELATED"/>
    <property type="match status" value="1"/>
</dbReference>
<evidence type="ECO:0000256" key="4">
    <source>
        <dbReference type="ARBA" id="ARBA00022741"/>
    </source>
</evidence>
<organism evidence="11 12">
    <name type="scientific">Actinomadura gamaensis</name>
    <dbReference type="NCBI Taxonomy" id="1763541"/>
    <lineage>
        <taxon>Bacteria</taxon>
        <taxon>Bacillati</taxon>
        <taxon>Actinomycetota</taxon>
        <taxon>Actinomycetes</taxon>
        <taxon>Streptosporangiales</taxon>
        <taxon>Thermomonosporaceae</taxon>
        <taxon>Actinomadura</taxon>
    </lineage>
</organism>
<dbReference type="InterPro" id="IPR017441">
    <property type="entry name" value="Protein_kinase_ATP_BS"/>
</dbReference>
<dbReference type="GO" id="GO:0004674">
    <property type="term" value="F:protein serine/threonine kinase activity"/>
    <property type="evidence" value="ECO:0007669"/>
    <property type="project" value="UniProtKB-EC"/>
</dbReference>
<dbReference type="EMBL" id="JBHSIT010000001">
    <property type="protein sequence ID" value="MFC4905898.1"/>
    <property type="molecule type" value="Genomic_DNA"/>
</dbReference>